<evidence type="ECO:0000313" key="1">
    <source>
        <dbReference type="EMBL" id="MCX8523619.1"/>
    </source>
</evidence>
<name>A0ABT3XNA7_9FLAO</name>
<reference evidence="1" key="1">
    <citation type="submission" date="2022-10" db="EMBL/GenBank/DDBJ databases">
        <title>Chryseobacterium sp. nov., a novel bacterial species.</title>
        <authorList>
            <person name="Cao Y."/>
        </authorList>
    </citation>
    <scope>NUCLEOTIDE SEQUENCE</scope>
    <source>
        <strain evidence="1">CCTCC AB2015118</strain>
    </source>
</reference>
<proteinExistence type="predicted"/>
<sequence length="54" mass="6171">MKLSTESENIASHYTREIERQKAIKALEKAKAIKRKVVFLPQGATGNINIREIF</sequence>
<dbReference type="Proteomes" id="UP001073122">
    <property type="component" value="Unassembled WGS sequence"/>
</dbReference>
<protein>
    <submittedName>
        <fullName evidence="1">Uncharacterized protein</fullName>
    </submittedName>
</protein>
<keyword evidence="2" id="KW-1185">Reference proteome</keyword>
<comment type="caution">
    <text evidence="1">The sequence shown here is derived from an EMBL/GenBank/DDBJ whole genome shotgun (WGS) entry which is preliminary data.</text>
</comment>
<dbReference type="RefSeq" id="WP_267264929.1">
    <property type="nucleotide sequence ID" value="NZ_JAOVZW010000008.1"/>
</dbReference>
<evidence type="ECO:0000313" key="2">
    <source>
        <dbReference type="Proteomes" id="UP001073122"/>
    </source>
</evidence>
<accession>A0ABT3XNA7</accession>
<organism evidence="1 2">
    <name type="scientific">Chryseobacterium formosus</name>
    <dbReference type="NCBI Taxonomy" id="1537363"/>
    <lineage>
        <taxon>Bacteria</taxon>
        <taxon>Pseudomonadati</taxon>
        <taxon>Bacteroidota</taxon>
        <taxon>Flavobacteriia</taxon>
        <taxon>Flavobacteriales</taxon>
        <taxon>Weeksellaceae</taxon>
        <taxon>Chryseobacterium group</taxon>
        <taxon>Chryseobacterium</taxon>
    </lineage>
</organism>
<gene>
    <name evidence="1" type="ORF">OF897_06755</name>
</gene>
<dbReference type="EMBL" id="JAOVZW010000008">
    <property type="protein sequence ID" value="MCX8523619.1"/>
    <property type="molecule type" value="Genomic_DNA"/>
</dbReference>